<name>A0A9P6X1V9_RHIOR</name>
<gene>
    <name evidence="1" type="ORF">G6F64_010090</name>
</gene>
<reference evidence="1" key="1">
    <citation type="journal article" date="2020" name="Microb. Genom.">
        <title>Genetic diversity of clinical and environmental Mucorales isolates obtained from an investigation of mucormycosis cases among solid organ transplant recipients.</title>
        <authorList>
            <person name="Nguyen M.H."/>
            <person name="Kaul D."/>
            <person name="Muto C."/>
            <person name="Cheng S.J."/>
            <person name="Richter R.A."/>
            <person name="Bruno V.M."/>
            <person name="Liu G."/>
            <person name="Beyhan S."/>
            <person name="Sundermann A.J."/>
            <person name="Mounaud S."/>
            <person name="Pasculle A.W."/>
            <person name="Nierman W.C."/>
            <person name="Driscoll E."/>
            <person name="Cumbie R."/>
            <person name="Clancy C.J."/>
            <person name="Dupont C.L."/>
        </authorList>
    </citation>
    <scope>NUCLEOTIDE SEQUENCE</scope>
    <source>
        <strain evidence="1">GL11</strain>
    </source>
</reference>
<dbReference type="EMBL" id="JAANQT010001992">
    <property type="protein sequence ID" value="KAG1303417.1"/>
    <property type="molecule type" value="Genomic_DNA"/>
</dbReference>
<sequence length="144" mass="16842">MNDERGEEVNFLAHPTAINPSMPLITDQFQNLYNNSDSILLSSTRPTIQVDPILWLPMTCSERSRILRWRLGWLPGGKPKECIFHPYHNWSRRHAFDCLHVHHRLYLPRSIEDPISPPILNSFPFFNDVAHSFFPLPHTLTVFN</sequence>
<organism evidence="1 2">
    <name type="scientific">Rhizopus oryzae</name>
    <name type="common">Mucormycosis agent</name>
    <name type="synonym">Rhizopus arrhizus var. delemar</name>
    <dbReference type="NCBI Taxonomy" id="64495"/>
    <lineage>
        <taxon>Eukaryota</taxon>
        <taxon>Fungi</taxon>
        <taxon>Fungi incertae sedis</taxon>
        <taxon>Mucoromycota</taxon>
        <taxon>Mucoromycotina</taxon>
        <taxon>Mucoromycetes</taxon>
        <taxon>Mucorales</taxon>
        <taxon>Mucorineae</taxon>
        <taxon>Rhizopodaceae</taxon>
        <taxon>Rhizopus</taxon>
    </lineage>
</organism>
<dbReference type="AlphaFoldDB" id="A0A9P6X1V9"/>
<accession>A0A9P6X1V9</accession>
<proteinExistence type="predicted"/>
<keyword evidence="2" id="KW-1185">Reference proteome</keyword>
<evidence type="ECO:0000313" key="2">
    <source>
        <dbReference type="Proteomes" id="UP000716291"/>
    </source>
</evidence>
<protein>
    <submittedName>
        <fullName evidence="1">Uncharacterized protein</fullName>
    </submittedName>
</protein>
<evidence type="ECO:0000313" key="1">
    <source>
        <dbReference type="EMBL" id="KAG1303417.1"/>
    </source>
</evidence>
<comment type="caution">
    <text evidence="1">The sequence shown here is derived from an EMBL/GenBank/DDBJ whole genome shotgun (WGS) entry which is preliminary data.</text>
</comment>
<dbReference type="Proteomes" id="UP000716291">
    <property type="component" value="Unassembled WGS sequence"/>
</dbReference>